<reference evidence="2" key="1">
    <citation type="journal article" date="2020" name="Nature">
        <title>Giant virus diversity and host interactions through global metagenomics.</title>
        <authorList>
            <person name="Schulz F."/>
            <person name="Roux S."/>
            <person name="Paez-Espino D."/>
            <person name="Jungbluth S."/>
            <person name="Walsh D.A."/>
            <person name="Denef V.J."/>
            <person name="McMahon K.D."/>
            <person name="Konstantinidis K.T."/>
            <person name="Eloe-Fadrosh E.A."/>
            <person name="Kyrpides N.C."/>
            <person name="Woyke T."/>
        </authorList>
    </citation>
    <scope>NUCLEOTIDE SEQUENCE</scope>
    <source>
        <strain evidence="2">GVMAG-M-3300023179-86</strain>
    </source>
</reference>
<sequence length="261" mass="31189">MFNCSYCRKEYTRKTSYSRHELLCEIIHKQKNQSKASQKREEKCEEEETPPPNISIQALYQIVQELVFKTKHMEEELHNIKQYISTNVNNINVMNMLNSPTSPIPRPKITYEEWKMDFKVSEDDITEIDSIIETMKSVIKKNLALTSYPFISFTQKKHAIYIYTLFEENNNNIMYFWKKQTPEEFLSFFKFIHSKIQQALSGWYKKNKETILRSDHLTRQYERNLNKLLSIDFKSQATIGKIKSHLYNSIQTDLKTITYSF</sequence>
<name>A0A6C0HAW4_9ZZZZ</name>
<evidence type="ECO:0000259" key="1">
    <source>
        <dbReference type="PROSITE" id="PS50157"/>
    </source>
</evidence>
<protein>
    <recommendedName>
        <fullName evidence="1">C2H2-type domain-containing protein</fullName>
    </recommendedName>
</protein>
<organism evidence="2">
    <name type="scientific">viral metagenome</name>
    <dbReference type="NCBI Taxonomy" id="1070528"/>
    <lineage>
        <taxon>unclassified sequences</taxon>
        <taxon>metagenomes</taxon>
        <taxon>organismal metagenomes</taxon>
    </lineage>
</organism>
<evidence type="ECO:0000313" key="2">
    <source>
        <dbReference type="EMBL" id="QHT77547.1"/>
    </source>
</evidence>
<proteinExistence type="predicted"/>
<dbReference type="PROSITE" id="PS50157">
    <property type="entry name" value="ZINC_FINGER_C2H2_2"/>
    <property type="match status" value="1"/>
</dbReference>
<feature type="domain" description="C2H2-type" evidence="1">
    <location>
        <begin position="2"/>
        <end position="33"/>
    </location>
</feature>
<dbReference type="AlphaFoldDB" id="A0A6C0HAW4"/>
<dbReference type="InterPro" id="IPR013087">
    <property type="entry name" value="Znf_C2H2_type"/>
</dbReference>
<dbReference type="EMBL" id="MN739918">
    <property type="protein sequence ID" value="QHT77547.1"/>
    <property type="molecule type" value="Genomic_DNA"/>
</dbReference>
<accession>A0A6C0HAW4</accession>